<dbReference type="PANTHER" id="PTHR33886:SF8">
    <property type="entry name" value="UNSATURATED RHAMNOGALACTURONAN HYDROLASE (EUROFUNG)"/>
    <property type="match status" value="1"/>
</dbReference>
<dbReference type="Pfam" id="PF07470">
    <property type="entry name" value="Glyco_hydro_88"/>
    <property type="match status" value="1"/>
</dbReference>
<dbReference type="Proteomes" id="UP000765802">
    <property type="component" value="Unassembled WGS sequence"/>
</dbReference>
<evidence type="ECO:0000256" key="1">
    <source>
        <dbReference type="ARBA" id="ARBA00009865"/>
    </source>
</evidence>
<dbReference type="Gene3D" id="1.50.10.10">
    <property type="match status" value="1"/>
</dbReference>
<evidence type="ECO:0000256" key="3">
    <source>
        <dbReference type="ARBA" id="ARBA00023295"/>
    </source>
</evidence>
<dbReference type="InterPro" id="IPR010905">
    <property type="entry name" value="Glyco_hydro_88"/>
</dbReference>
<evidence type="ECO:0000313" key="5">
    <source>
        <dbReference type="Proteomes" id="UP000765802"/>
    </source>
</evidence>
<keyword evidence="2" id="KW-0378">Hydrolase</keyword>
<comment type="caution">
    <text evidence="4">The sequence shown here is derived from an EMBL/GenBank/DDBJ whole genome shotgun (WGS) entry which is preliminary data.</text>
</comment>
<dbReference type="SUPFAM" id="SSF75005">
    <property type="entry name" value="Arabinanase/levansucrase/invertase"/>
    <property type="match status" value="2"/>
</dbReference>
<dbReference type="CDD" id="cd18828">
    <property type="entry name" value="GH43_BT3675-like"/>
    <property type="match status" value="1"/>
</dbReference>
<dbReference type="InterPro" id="IPR008928">
    <property type="entry name" value="6-hairpin_glycosidase_sf"/>
</dbReference>
<comment type="similarity">
    <text evidence="1">Belongs to the glycosyl hydrolase 43 family.</text>
</comment>
<protein>
    <recommendedName>
        <fullName evidence="6">Glycosyl hydrolase family 88</fullName>
    </recommendedName>
</protein>
<dbReference type="Pfam" id="PF04616">
    <property type="entry name" value="Glyco_hydro_43"/>
    <property type="match status" value="2"/>
</dbReference>
<evidence type="ECO:0000313" key="4">
    <source>
        <dbReference type="EMBL" id="MBC6490340.1"/>
    </source>
</evidence>
<dbReference type="Gene3D" id="2.115.10.20">
    <property type="entry name" value="Glycosyl hydrolase domain, family 43"/>
    <property type="match status" value="2"/>
</dbReference>
<dbReference type="InterPro" id="IPR023296">
    <property type="entry name" value="Glyco_hydro_beta-prop_sf"/>
</dbReference>
<keyword evidence="3" id="KW-0326">Glycosidase</keyword>
<reference evidence="4 5" key="1">
    <citation type="submission" date="2016-07" db="EMBL/GenBank/DDBJ databases">
        <title>Genome analysis of Flavihumibacter stibioxidans YS-17.</title>
        <authorList>
            <person name="Shi K."/>
            <person name="Han Y."/>
            <person name="Wang G."/>
        </authorList>
    </citation>
    <scope>NUCLEOTIDE SEQUENCE [LARGE SCALE GENOMIC DNA]</scope>
    <source>
        <strain evidence="4 5">YS-17</strain>
    </source>
</reference>
<accession>A0ABR7M5P4</accession>
<evidence type="ECO:0008006" key="6">
    <source>
        <dbReference type="Google" id="ProtNLM"/>
    </source>
</evidence>
<gene>
    <name evidence="4" type="ORF">BC349_05155</name>
</gene>
<name>A0ABR7M5P4_9BACT</name>
<evidence type="ECO:0000256" key="2">
    <source>
        <dbReference type="ARBA" id="ARBA00022801"/>
    </source>
</evidence>
<dbReference type="SUPFAM" id="SSF48208">
    <property type="entry name" value="Six-hairpin glycosidases"/>
    <property type="match status" value="1"/>
</dbReference>
<sequence length="982" mass="111181">MPAQAQVPRKSRTAAATAYLFVYFTGRDESVYFATSEDGYNYKALNNNQRIISPDSISSTGGVRDPHILRSHDGSKFFMVATDMNVAKNGWTANHGMVLMQSSDLLNWSSTRINIVTTYNQFHEVNRVWAPQTIYDPRVRKYMIYWSMRSGNGADKIYYAYANDSFTGLEAAPELLFANPAGGSCIDGDIILKDGVYHLFYKTEGDGNGIKQATSGSLTGPFKQEDRYLQQTKDPVEGSSVFKLNESDKYIMMYDVYTKGRYEFTESSNLVDFKLLGNKISMNFKPRHGTILPISGNELHRLQARWPRSGNPVLGGFFADPEILYAEKTGKYYLYPTSNGFKNWSGDRFRVFSSEDLINWTDGGEILSLPADVSWAKTNAWAPCIIEKKINGAYKYFYYFTAGKKIGVAVADDPLGPFRDSGKPLLDAHPEGIRHGQVIDPDVFTDPISGKSYLYWGNGYMAGAELNDDMVSLKPGSIKILTPDSTYNEGTYVIFRNGKYYFMWSENDTRSEDYRVRYAIADQPLGRLTVPANNLVIAKRPAAGIYGTGHHSVLQVPGKDEWYIVYHRFQYPDGIKMGTAAGFNREVCIDKLEFTADGSILPVIPTHEGIKPIAGFKPGPSPAQKSASSIKESKADVLNIITRVNDHWQAANPQHGRAFWDNAAYHTGNMEAFSVTKNEKWRQYSEAWAEHNQWKGARSDERSNWKYNYGETDDHVLFGDWQICFQTYADLYQLQPADHKIARAREVMEYQMGTGANDYWWWADGLYMVMPVMTKLYRITGNKTYLDKLYEYFSYANSIMYDREAKLYYRDAKYVYPTHKSVNGKKDFWARGDGWVFAGLAKVLKDLPESDSHRKEYIKKYREMAKALVKLQQPEGYWTRSMMDPQHAPGPETSGTAFFTYGLFWGINNGYLSKKAYLPAAVKAWNYLVNTALQPSGRIGYIQPIGEKAIPGQVVDANSTSNFGVGAFLLAASELTRFLDKQ</sequence>
<dbReference type="InterPro" id="IPR012341">
    <property type="entry name" value="6hp_glycosidase-like_sf"/>
</dbReference>
<organism evidence="4 5">
    <name type="scientific">Flavihumibacter stibioxidans</name>
    <dbReference type="NCBI Taxonomy" id="1834163"/>
    <lineage>
        <taxon>Bacteria</taxon>
        <taxon>Pseudomonadati</taxon>
        <taxon>Bacteroidota</taxon>
        <taxon>Chitinophagia</taxon>
        <taxon>Chitinophagales</taxon>
        <taxon>Chitinophagaceae</taxon>
        <taxon>Flavihumibacter</taxon>
    </lineage>
</organism>
<dbReference type="CDD" id="cd08983">
    <property type="entry name" value="GH43_Bt3655-like"/>
    <property type="match status" value="1"/>
</dbReference>
<dbReference type="InterPro" id="IPR006710">
    <property type="entry name" value="Glyco_hydro_43"/>
</dbReference>
<proteinExistence type="inferred from homology"/>
<dbReference type="EMBL" id="MBUA01000001">
    <property type="protein sequence ID" value="MBC6490340.1"/>
    <property type="molecule type" value="Genomic_DNA"/>
</dbReference>
<keyword evidence="5" id="KW-1185">Reference proteome</keyword>
<dbReference type="InterPro" id="IPR052043">
    <property type="entry name" value="PolySaccharide_Degr_Enz"/>
</dbReference>
<dbReference type="PANTHER" id="PTHR33886">
    <property type="entry name" value="UNSATURATED RHAMNOGALACTURONAN HYDROLASE (EUROFUNG)"/>
    <property type="match status" value="1"/>
</dbReference>